<dbReference type="PANTHER" id="PTHR33164:SF43">
    <property type="entry name" value="HTH-TYPE TRANSCRIPTIONAL REPRESSOR YETL"/>
    <property type="match status" value="1"/>
</dbReference>
<accession>A0AAJ5VB35</accession>
<dbReference type="RefSeq" id="WP_275093218.1">
    <property type="nucleotide sequence ID" value="NZ_CP118606.1"/>
</dbReference>
<proteinExistence type="predicted"/>
<dbReference type="EMBL" id="CP118606">
    <property type="protein sequence ID" value="WEF20990.1"/>
    <property type="molecule type" value="Genomic_DNA"/>
</dbReference>
<dbReference type="PROSITE" id="PS50995">
    <property type="entry name" value="HTH_MARR_2"/>
    <property type="match status" value="1"/>
</dbReference>
<dbReference type="Proteomes" id="UP001214756">
    <property type="component" value="Chromosome"/>
</dbReference>
<sequence>MDDAARAQAMQLLGRFNDEITRTIDGVFGTRWAEIEEILALIALSAESVVTTRRLAEVSGLGRRTVSRLVLRLHEDGVIGTRRSVRDARVIEVFLTAYGHARADELRSRISDLFRDSGSIARSISLGLGAASAEIEKPAPGDALDLLRRVCEAGAALVHHMPAAAMQGRLAARQRAGLVLIASTPGGVRLSALGPALEVTPAGRSYIADQLLAKGFIRRSRGSVPGDRRAVVLESTQAGRDAVAAVAAGIEMHSERLSSLFAEVASFRP</sequence>
<dbReference type="InterPro" id="IPR036390">
    <property type="entry name" value="WH_DNA-bd_sf"/>
</dbReference>
<protein>
    <submittedName>
        <fullName evidence="2">MarR family transcriptional regulator</fullName>
    </submittedName>
</protein>
<reference evidence="2" key="1">
    <citation type="submission" date="2023-02" db="EMBL/GenBank/DDBJ databases">
        <title>Genome sequence of Microbacterium liquefaciens B1075.</title>
        <authorList>
            <person name="Cao J."/>
            <person name="Li X."/>
        </authorList>
    </citation>
    <scope>NUCLEOTIDE SEQUENCE</scope>
    <source>
        <strain evidence="2">B1075</strain>
    </source>
</reference>
<feature type="domain" description="HTH marR-type" evidence="1">
    <location>
        <begin position="140"/>
        <end position="269"/>
    </location>
</feature>
<evidence type="ECO:0000259" key="1">
    <source>
        <dbReference type="PROSITE" id="PS50995"/>
    </source>
</evidence>
<dbReference type="InterPro" id="IPR000835">
    <property type="entry name" value="HTH_MarR-typ"/>
</dbReference>
<dbReference type="GO" id="GO:0003700">
    <property type="term" value="F:DNA-binding transcription factor activity"/>
    <property type="evidence" value="ECO:0007669"/>
    <property type="project" value="InterPro"/>
</dbReference>
<evidence type="ECO:0000313" key="3">
    <source>
        <dbReference type="Proteomes" id="UP001214756"/>
    </source>
</evidence>
<gene>
    <name evidence="2" type="ORF">PWF71_17135</name>
</gene>
<dbReference type="Gene3D" id="1.10.10.10">
    <property type="entry name" value="Winged helix-like DNA-binding domain superfamily/Winged helix DNA-binding domain"/>
    <property type="match status" value="2"/>
</dbReference>
<organism evidence="2 3">
    <name type="scientific">Microbacterium maritypicum</name>
    <name type="common">Microbacterium liquefaciens</name>
    <dbReference type="NCBI Taxonomy" id="33918"/>
    <lineage>
        <taxon>Bacteria</taxon>
        <taxon>Bacillati</taxon>
        <taxon>Actinomycetota</taxon>
        <taxon>Actinomycetes</taxon>
        <taxon>Micrococcales</taxon>
        <taxon>Microbacteriaceae</taxon>
        <taxon>Microbacterium</taxon>
    </lineage>
</organism>
<dbReference type="GO" id="GO:0006950">
    <property type="term" value="P:response to stress"/>
    <property type="evidence" value="ECO:0007669"/>
    <property type="project" value="TreeGrafter"/>
</dbReference>
<name>A0AAJ5VB35_MICMQ</name>
<dbReference type="PANTHER" id="PTHR33164">
    <property type="entry name" value="TRANSCRIPTIONAL REGULATOR, MARR FAMILY"/>
    <property type="match status" value="1"/>
</dbReference>
<dbReference type="AlphaFoldDB" id="A0AAJ5VB35"/>
<dbReference type="InterPro" id="IPR039422">
    <property type="entry name" value="MarR/SlyA-like"/>
</dbReference>
<dbReference type="SMART" id="SM00347">
    <property type="entry name" value="HTH_MARR"/>
    <property type="match status" value="1"/>
</dbReference>
<dbReference type="SUPFAM" id="SSF46785">
    <property type="entry name" value="Winged helix' DNA-binding domain"/>
    <property type="match status" value="2"/>
</dbReference>
<evidence type="ECO:0000313" key="2">
    <source>
        <dbReference type="EMBL" id="WEF20990.1"/>
    </source>
</evidence>
<dbReference type="InterPro" id="IPR036388">
    <property type="entry name" value="WH-like_DNA-bd_sf"/>
</dbReference>